<keyword evidence="3" id="KW-0997">Cell inner membrane</keyword>
<protein>
    <submittedName>
        <fullName evidence="7">Acyltransferase</fullName>
    </submittedName>
</protein>
<keyword evidence="8" id="KW-1185">Reference proteome</keyword>
<dbReference type="Proteomes" id="UP000663570">
    <property type="component" value="Chromosome"/>
</dbReference>
<reference evidence="7 8" key="1">
    <citation type="submission" date="2021-02" db="EMBL/GenBank/DDBJ databases">
        <title>Niveibacterium changnyeongensis HC41.</title>
        <authorList>
            <person name="Kang M."/>
        </authorList>
    </citation>
    <scope>NUCLEOTIDE SEQUENCE [LARGE SCALE GENOMIC DNA]</scope>
    <source>
        <strain evidence="7 8">HC41</strain>
    </source>
</reference>
<evidence type="ECO:0000256" key="4">
    <source>
        <dbReference type="ARBA" id="ARBA00022679"/>
    </source>
</evidence>
<sequence>MNRPQASPAPGAGQPPARGARHWAQMDEVGFIFGMRLLYRLHRALGRLPFQLALYPVVFVYWLSARSAREASLAYIERLRASGVEPGRWASLRHFVAFAECILDKLMVWNGGLDPARCIVEGAELCAEAFRARRGGLIVTAHLGNFEASRALASSYHDAGKIHVLVHTRHAARFNRLMAELNPDSQLNLIQVTELDPAMAMFLAERVADGDFIVMTGDRVPVTQDAGVLEAPFLGKAAPFPIGPWVLAAVLGVPVFLMWPTAEGKGFRVRFERFRDRIVLPRRNREAALQPLVQEFAARLEAETRRTPLQWFNFFDFWARPVRVTHDSQA</sequence>
<evidence type="ECO:0000256" key="6">
    <source>
        <dbReference type="ARBA" id="ARBA00023315"/>
    </source>
</evidence>
<gene>
    <name evidence="7" type="ORF">JY500_15375</name>
</gene>
<dbReference type="PANTHER" id="PTHR30606:SF9">
    <property type="entry name" value="LIPID A BIOSYNTHESIS LAUROYLTRANSFERASE"/>
    <property type="match status" value="1"/>
</dbReference>
<keyword evidence="6 7" id="KW-0012">Acyltransferase</keyword>
<dbReference type="RefSeq" id="WP_206253712.1">
    <property type="nucleotide sequence ID" value="NZ_CP071060.1"/>
</dbReference>
<organism evidence="7 8">
    <name type="scientific">Niveibacterium microcysteis</name>
    <dbReference type="NCBI Taxonomy" id="2811415"/>
    <lineage>
        <taxon>Bacteria</taxon>
        <taxon>Pseudomonadati</taxon>
        <taxon>Pseudomonadota</taxon>
        <taxon>Betaproteobacteria</taxon>
        <taxon>Rhodocyclales</taxon>
        <taxon>Rhodocyclaceae</taxon>
        <taxon>Niveibacterium</taxon>
    </lineage>
</organism>
<evidence type="ECO:0000256" key="3">
    <source>
        <dbReference type="ARBA" id="ARBA00022519"/>
    </source>
</evidence>
<dbReference type="InterPro" id="IPR004960">
    <property type="entry name" value="LipA_acyltrans"/>
</dbReference>
<evidence type="ECO:0000256" key="1">
    <source>
        <dbReference type="ARBA" id="ARBA00004533"/>
    </source>
</evidence>
<evidence type="ECO:0000313" key="7">
    <source>
        <dbReference type="EMBL" id="QSI75852.1"/>
    </source>
</evidence>
<dbReference type="InterPro" id="IPR014548">
    <property type="entry name" value="Ac_Trasf"/>
</dbReference>
<evidence type="ECO:0000313" key="8">
    <source>
        <dbReference type="Proteomes" id="UP000663570"/>
    </source>
</evidence>
<name>A0ABX7M263_9RHOO</name>
<proteinExistence type="predicted"/>
<dbReference type="EMBL" id="CP071060">
    <property type="protein sequence ID" value="QSI75852.1"/>
    <property type="molecule type" value="Genomic_DNA"/>
</dbReference>
<dbReference type="PANTHER" id="PTHR30606">
    <property type="entry name" value="LIPID A BIOSYNTHESIS LAUROYL ACYLTRANSFERASE"/>
    <property type="match status" value="1"/>
</dbReference>
<keyword evidence="5" id="KW-0472">Membrane</keyword>
<accession>A0ABX7M263</accession>
<keyword evidence="2" id="KW-1003">Cell membrane</keyword>
<keyword evidence="4" id="KW-0808">Transferase</keyword>
<dbReference type="GO" id="GO:0016746">
    <property type="term" value="F:acyltransferase activity"/>
    <property type="evidence" value="ECO:0007669"/>
    <property type="project" value="UniProtKB-KW"/>
</dbReference>
<evidence type="ECO:0000256" key="2">
    <source>
        <dbReference type="ARBA" id="ARBA00022475"/>
    </source>
</evidence>
<comment type="subcellular location">
    <subcellularLocation>
        <location evidence="1">Cell inner membrane</location>
    </subcellularLocation>
</comment>
<evidence type="ECO:0000256" key="5">
    <source>
        <dbReference type="ARBA" id="ARBA00023136"/>
    </source>
</evidence>
<dbReference type="PIRSF" id="PIRSF028561">
    <property type="entry name" value="Ac_Trasf"/>
    <property type="match status" value="1"/>
</dbReference>
<dbReference type="CDD" id="cd07984">
    <property type="entry name" value="LPLAT_LABLAT-like"/>
    <property type="match status" value="1"/>
</dbReference>